<evidence type="ECO:0000259" key="6">
    <source>
        <dbReference type="Pfam" id="PF01850"/>
    </source>
</evidence>
<reference evidence="8" key="1">
    <citation type="journal article" date="2019" name="Int. J. Syst. Evol. Microbiol.">
        <title>The Global Catalogue of Microorganisms (GCM) 10K type strain sequencing project: providing services to taxonomists for standard genome sequencing and annotation.</title>
        <authorList>
            <consortium name="The Broad Institute Genomics Platform"/>
            <consortium name="The Broad Institute Genome Sequencing Center for Infectious Disease"/>
            <person name="Wu L."/>
            <person name="Ma J."/>
        </authorList>
    </citation>
    <scope>NUCLEOTIDE SEQUENCE [LARGE SCALE GENOMIC DNA]</scope>
    <source>
        <strain evidence="8">CGMCC 4.1467</strain>
    </source>
</reference>
<dbReference type="Proteomes" id="UP001596472">
    <property type="component" value="Unassembled WGS sequence"/>
</dbReference>
<keyword evidence="8" id="KW-1185">Reference proteome</keyword>
<evidence type="ECO:0000256" key="2">
    <source>
        <dbReference type="ARBA" id="ARBA00022722"/>
    </source>
</evidence>
<comment type="similarity">
    <text evidence="5">Belongs to the PINc/VapC protein family.</text>
</comment>
<dbReference type="EMBL" id="JBHTBS010000003">
    <property type="protein sequence ID" value="MFC7336938.1"/>
    <property type="molecule type" value="Genomic_DNA"/>
</dbReference>
<evidence type="ECO:0000313" key="8">
    <source>
        <dbReference type="Proteomes" id="UP001596472"/>
    </source>
</evidence>
<dbReference type="HAMAP" id="MF_00265">
    <property type="entry name" value="VapC_Nob1"/>
    <property type="match status" value="1"/>
</dbReference>
<name>A0ABW2L5E6_9BACT</name>
<dbReference type="Gene3D" id="3.40.50.1010">
    <property type="entry name" value="5'-nuclease"/>
    <property type="match status" value="1"/>
</dbReference>
<dbReference type="InterPro" id="IPR006226">
    <property type="entry name" value="Mtu_PIN"/>
</dbReference>
<evidence type="ECO:0000256" key="4">
    <source>
        <dbReference type="ARBA" id="ARBA00022801"/>
    </source>
</evidence>
<keyword evidence="2 5" id="KW-0540">Nuclease</keyword>
<gene>
    <name evidence="5" type="primary">vapC</name>
    <name evidence="7" type="ORF">ACFQY0_07095</name>
</gene>
<sequence>MRYLLDANVLIYAANEDSAFHQVSREWILDAMKQGTELLLTELTEVALLRLCTHPKLFNMPLEETLGYWLDDLWNYPRTVRVSALSPHNQTFRELVSKLSIVGNDINDAWLAALAIEHKATLVSFDQGFARFPGLPWLDPSPKE</sequence>
<comment type="function">
    <text evidence="5">Toxic component of a toxin-antitoxin (TA) system. An RNase.</text>
</comment>
<evidence type="ECO:0000256" key="3">
    <source>
        <dbReference type="ARBA" id="ARBA00022723"/>
    </source>
</evidence>
<keyword evidence="3 5" id="KW-0479">Metal-binding</keyword>
<keyword evidence="5" id="KW-0460">Magnesium</keyword>
<feature type="binding site" evidence="5">
    <location>
        <position position="6"/>
    </location>
    <ligand>
        <name>Mg(2+)</name>
        <dbReference type="ChEBI" id="CHEBI:18420"/>
    </ligand>
</feature>
<proteinExistence type="inferred from homology"/>
<keyword evidence="4 5" id="KW-0378">Hydrolase</keyword>
<dbReference type="InterPro" id="IPR029060">
    <property type="entry name" value="PIN-like_dom_sf"/>
</dbReference>
<accession>A0ABW2L5E6</accession>
<evidence type="ECO:0000256" key="5">
    <source>
        <dbReference type="HAMAP-Rule" id="MF_00265"/>
    </source>
</evidence>
<organism evidence="7 8">
    <name type="scientific">Haloferula chungangensis</name>
    <dbReference type="NCBI Taxonomy" id="1048331"/>
    <lineage>
        <taxon>Bacteria</taxon>
        <taxon>Pseudomonadati</taxon>
        <taxon>Verrucomicrobiota</taxon>
        <taxon>Verrucomicrobiia</taxon>
        <taxon>Verrucomicrobiales</taxon>
        <taxon>Verrucomicrobiaceae</taxon>
        <taxon>Haloferula</taxon>
    </lineage>
</organism>
<comment type="caution">
    <text evidence="7">The sequence shown here is derived from an EMBL/GenBank/DDBJ whole genome shotgun (WGS) entry which is preliminary data.</text>
</comment>
<dbReference type="RefSeq" id="WP_379710782.1">
    <property type="nucleotide sequence ID" value="NZ_JBHTBS010000003.1"/>
</dbReference>
<feature type="domain" description="PIN" evidence="6">
    <location>
        <begin position="3"/>
        <end position="133"/>
    </location>
</feature>
<evidence type="ECO:0000313" key="7">
    <source>
        <dbReference type="EMBL" id="MFC7336938.1"/>
    </source>
</evidence>
<keyword evidence="1 5" id="KW-1277">Toxin-antitoxin system</keyword>
<dbReference type="Pfam" id="PF01850">
    <property type="entry name" value="PIN"/>
    <property type="match status" value="1"/>
</dbReference>
<feature type="binding site" evidence="5">
    <location>
        <position position="108"/>
    </location>
    <ligand>
        <name>Mg(2+)</name>
        <dbReference type="ChEBI" id="CHEBI:18420"/>
    </ligand>
</feature>
<dbReference type="EC" id="3.1.-.-" evidence="5"/>
<dbReference type="SUPFAM" id="SSF88723">
    <property type="entry name" value="PIN domain-like"/>
    <property type="match status" value="1"/>
</dbReference>
<protein>
    <recommendedName>
        <fullName evidence="5">Ribonuclease VapC</fullName>
        <shortName evidence="5">RNase VapC</shortName>
        <ecNumber evidence="5">3.1.-.-</ecNumber>
    </recommendedName>
    <alternativeName>
        <fullName evidence="5">Toxin VapC</fullName>
    </alternativeName>
</protein>
<comment type="cofactor">
    <cofactor evidence="5">
        <name>Mg(2+)</name>
        <dbReference type="ChEBI" id="CHEBI:18420"/>
    </cofactor>
</comment>
<dbReference type="NCBIfam" id="TIGR00028">
    <property type="entry name" value="Mtu_PIN_fam"/>
    <property type="match status" value="1"/>
</dbReference>
<dbReference type="InterPro" id="IPR022907">
    <property type="entry name" value="VapC_family"/>
</dbReference>
<keyword evidence="5" id="KW-0800">Toxin</keyword>
<evidence type="ECO:0000256" key="1">
    <source>
        <dbReference type="ARBA" id="ARBA00022649"/>
    </source>
</evidence>
<dbReference type="InterPro" id="IPR002716">
    <property type="entry name" value="PIN_dom"/>
</dbReference>